<dbReference type="InterPro" id="IPR058127">
    <property type="entry name" value="DedA"/>
</dbReference>
<dbReference type="InterPro" id="IPR032816">
    <property type="entry name" value="VTT_dom"/>
</dbReference>
<keyword evidence="6 7" id="KW-0472">Membrane</keyword>
<dbReference type="PANTHER" id="PTHR30353">
    <property type="entry name" value="INNER MEMBRANE PROTEIN DEDA-RELATED"/>
    <property type="match status" value="1"/>
</dbReference>
<evidence type="ECO:0000256" key="4">
    <source>
        <dbReference type="ARBA" id="ARBA00022692"/>
    </source>
</evidence>
<evidence type="ECO:0000256" key="1">
    <source>
        <dbReference type="ARBA" id="ARBA00004651"/>
    </source>
</evidence>
<proteinExistence type="inferred from homology"/>
<feature type="transmembrane region" description="Helical" evidence="7">
    <location>
        <begin position="26"/>
        <end position="47"/>
    </location>
</feature>
<reference evidence="10" key="1">
    <citation type="submission" date="2017-02" db="EMBL/GenBank/DDBJ databases">
        <authorList>
            <person name="Varghese N."/>
            <person name="Submissions S."/>
        </authorList>
    </citation>
    <scope>NUCLEOTIDE SEQUENCE [LARGE SCALE GENOMIC DNA]</scope>
    <source>
        <strain evidence="10">ATCC 700200</strain>
    </source>
</reference>
<keyword evidence="10" id="KW-1185">Reference proteome</keyword>
<keyword evidence="3 7" id="KW-1003">Cell membrane</keyword>
<dbReference type="GO" id="GO:0005886">
    <property type="term" value="C:plasma membrane"/>
    <property type="evidence" value="ECO:0007669"/>
    <property type="project" value="UniProtKB-SubCell"/>
</dbReference>
<dbReference type="Proteomes" id="UP000190774">
    <property type="component" value="Unassembled WGS sequence"/>
</dbReference>
<evidence type="ECO:0000256" key="3">
    <source>
        <dbReference type="ARBA" id="ARBA00022475"/>
    </source>
</evidence>
<gene>
    <name evidence="9" type="ORF">SAMN02745166_00681</name>
</gene>
<name>A0A1T4WUL6_9BACT</name>
<evidence type="ECO:0000256" key="6">
    <source>
        <dbReference type="ARBA" id="ARBA00023136"/>
    </source>
</evidence>
<dbReference type="STRING" id="48467.SAMN02745166_00681"/>
<evidence type="ECO:0000256" key="7">
    <source>
        <dbReference type="RuleBase" id="RU367016"/>
    </source>
</evidence>
<sequence length="213" mass="23737">MIGDFLDLILHVDKHLLTFAQNYGTLIYVLLFAIVFCETGLVVTPFLPGDSLLFAVGALSVQGFVRLELIIPLLISAAIIGDNLNYWIGRKAGGWMVTQKWFKRDYLSKTEAFFVKHGGKAIVLARFVPIVRTFAPFTAGFGQMQYSRFLSYSLGGGFIWVLTFTLAGYFLGSIPFIKNNLKLVFVLIIVVSVLPIVIEVIKHKLAAKKEAEQ</sequence>
<dbReference type="OrthoDB" id="9813426at2"/>
<feature type="transmembrane region" description="Helical" evidence="7">
    <location>
        <begin position="149"/>
        <end position="171"/>
    </location>
</feature>
<feature type="transmembrane region" description="Helical" evidence="7">
    <location>
        <begin position="53"/>
        <end position="81"/>
    </location>
</feature>
<dbReference type="PANTHER" id="PTHR30353:SF0">
    <property type="entry name" value="TRANSMEMBRANE PROTEIN"/>
    <property type="match status" value="1"/>
</dbReference>
<evidence type="ECO:0000313" key="9">
    <source>
        <dbReference type="EMBL" id="SKA80787.1"/>
    </source>
</evidence>
<evidence type="ECO:0000256" key="2">
    <source>
        <dbReference type="ARBA" id="ARBA00010792"/>
    </source>
</evidence>
<dbReference type="AlphaFoldDB" id="A0A1T4WUL6"/>
<evidence type="ECO:0000259" key="8">
    <source>
        <dbReference type="Pfam" id="PF09335"/>
    </source>
</evidence>
<organism evidence="9 10">
    <name type="scientific">Prosthecobacter debontii</name>
    <dbReference type="NCBI Taxonomy" id="48467"/>
    <lineage>
        <taxon>Bacteria</taxon>
        <taxon>Pseudomonadati</taxon>
        <taxon>Verrucomicrobiota</taxon>
        <taxon>Verrucomicrobiia</taxon>
        <taxon>Verrucomicrobiales</taxon>
        <taxon>Verrucomicrobiaceae</taxon>
        <taxon>Prosthecobacter</taxon>
    </lineage>
</organism>
<comment type="similarity">
    <text evidence="2 7">Belongs to the DedA family.</text>
</comment>
<comment type="subcellular location">
    <subcellularLocation>
        <location evidence="1 7">Cell membrane</location>
        <topology evidence="1 7">Multi-pass membrane protein</topology>
    </subcellularLocation>
</comment>
<dbReference type="InterPro" id="IPR032818">
    <property type="entry name" value="DedA-like"/>
</dbReference>
<feature type="transmembrane region" description="Helical" evidence="7">
    <location>
        <begin position="183"/>
        <end position="201"/>
    </location>
</feature>
<dbReference type="RefSeq" id="WP_078811894.1">
    <property type="nucleotide sequence ID" value="NZ_FUYE01000002.1"/>
</dbReference>
<evidence type="ECO:0000256" key="5">
    <source>
        <dbReference type="ARBA" id="ARBA00022989"/>
    </source>
</evidence>
<protein>
    <submittedName>
        <fullName evidence="9">Membrane-associated protein</fullName>
    </submittedName>
</protein>
<keyword evidence="4 7" id="KW-0812">Transmembrane</keyword>
<dbReference type="NCBIfam" id="NF008102">
    <property type="entry name" value="PRK10847.1"/>
    <property type="match status" value="1"/>
</dbReference>
<keyword evidence="5 7" id="KW-1133">Transmembrane helix</keyword>
<dbReference type="EMBL" id="FUYE01000002">
    <property type="protein sequence ID" value="SKA80787.1"/>
    <property type="molecule type" value="Genomic_DNA"/>
</dbReference>
<feature type="domain" description="VTT" evidence="8">
    <location>
        <begin position="47"/>
        <end position="169"/>
    </location>
</feature>
<dbReference type="Pfam" id="PF09335">
    <property type="entry name" value="VTT_dom"/>
    <property type="match status" value="1"/>
</dbReference>
<evidence type="ECO:0000313" key="10">
    <source>
        <dbReference type="Proteomes" id="UP000190774"/>
    </source>
</evidence>
<accession>A0A1T4WUL6</accession>